<gene>
    <name evidence="2" type="ORF">AOZ06_48175</name>
</gene>
<reference evidence="2 3" key="1">
    <citation type="submission" date="2015-07" db="EMBL/GenBank/DDBJ databases">
        <title>Genome sequencing of Kibdelosporangium phytohabitans.</title>
        <authorList>
            <person name="Qin S."/>
            <person name="Xing K."/>
        </authorList>
    </citation>
    <scope>NUCLEOTIDE SEQUENCE [LARGE SCALE GENOMIC DNA]</scope>
    <source>
        <strain evidence="2 3">KLBMP1111</strain>
    </source>
</reference>
<organism evidence="2 3">
    <name type="scientific">Kibdelosporangium phytohabitans</name>
    <dbReference type="NCBI Taxonomy" id="860235"/>
    <lineage>
        <taxon>Bacteria</taxon>
        <taxon>Bacillati</taxon>
        <taxon>Actinomycetota</taxon>
        <taxon>Actinomycetes</taxon>
        <taxon>Pseudonocardiales</taxon>
        <taxon>Pseudonocardiaceae</taxon>
        <taxon>Kibdelosporangium</taxon>
    </lineage>
</organism>
<protein>
    <submittedName>
        <fullName evidence="2">Uncharacterized protein</fullName>
    </submittedName>
</protein>
<dbReference type="Proteomes" id="UP000063699">
    <property type="component" value="Chromosome"/>
</dbReference>
<dbReference type="AlphaFoldDB" id="A0A0N9IFH8"/>
<keyword evidence="3" id="KW-1185">Reference proteome</keyword>
<feature type="region of interest" description="Disordered" evidence="1">
    <location>
        <begin position="16"/>
        <end position="108"/>
    </location>
</feature>
<name>A0A0N9IFH8_9PSEU</name>
<dbReference type="EMBL" id="CP012752">
    <property type="protein sequence ID" value="ALG13613.1"/>
    <property type="molecule type" value="Genomic_DNA"/>
</dbReference>
<feature type="compositionally biased region" description="Pro residues" evidence="1">
    <location>
        <begin position="69"/>
        <end position="81"/>
    </location>
</feature>
<feature type="compositionally biased region" description="Polar residues" evidence="1">
    <location>
        <begin position="98"/>
        <end position="108"/>
    </location>
</feature>
<dbReference type="KEGG" id="kphy:AOZ06_48175"/>
<proteinExistence type="predicted"/>
<sequence length="108" mass="11647">MDAANTLQIPRVVVSSLDDKHHDSEATMVVGHPLADPQPTQRQPSPRRPQPFPASQGQIQTPPHGVPVQAPPVAEPEPQPEPKPEGMVPTLKKPSPRPSLSQRLDGTL</sequence>
<evidence type="ECO:0000256" key="1">
    <source>
        <dbReference type="SAM" id="MobiDB-lite"/>
    </source>
</evidence>
<accession>A0A0N9IFH8</accession>
<evidence type="ECO:0000313" key="3">
    <source>
        <dbReference type="Proteomes" id="UP000063699"/>
    </source>
</evidence>
<evidence type="ECO:0000313" key="2">
    <source>
        <dbReference type="EMBL" id="ALG13613.1"/>
    </source>
</evidence>